<evidence type="ECO:0008006" key="7">
    <source>
        <dbReference type="Google" id="ProtNLM"/>
    </source>
</evidence>
<keyword evidence="6" id="KW-1185">Reference proteome</keyword>
<dbReference type="InterPro" id="IPR003703">
    <property type="entry name" value="Acyl_CoA_thio"/>
</dbReference>
<evidence type="ECO:0000313" key="6">
    <source>
        <dbReference type="Proteomes" id="UP000077684"/>
    </source>
</evidence>
<dbReference type="GO" id="GO:0006637">
    <property type="term" value="P:acyl-CoA metabolic process"/>
    <property type="evidence" value="ECO:0007669"/>
    <property type="project" value="InterPro"/>
</dbReference>
<dbReference type="InterPro" id="IPR049449">
    <property type="entry name" value="TesB_ACOT8-like_N"/>
</dbReference>
<dbReference type="PANTHER" id="PTHR11066:SF35">
    <property type="entry name" value="ACYL-COA THIOESTERASE II"/>
    <property type="match status" value="1"/>
</dbReference>
<evidence type="ECO:0000259" key="4">
    <source>
        <dbReference type="Pfam" id="PF20789"/>
    </source>
</evidence>
<gene>
    <name evidence="5" type="ORF">A4X06_0g5329</name>
</gene>
<dbReference type="Gene3D" id="2.40.160.210">
    <property type="entry name" value="Acyl-CoA thioesterase, double hotdog domain"/>
    <property type="match status" value="1"/>
</dbReference>
<dbReference type="CDD" id="cd03444">
    <property type="entry name" value="Thioesterase_II_repeat1"/>
    <property type="match status" value="1"/>
</dbReference>
<dbReference type="Pfam" id="PF13622">
    <property type="entry name" value="4HBT_3"/>
    <property type="match status" value="1"/>
</dbReference>
<reference evidence="5" key="2">
    <citation type="journal article" date="2019" name="IMA Fungus">
        <title>Genome sequencing and comparison of five Tilletia species to identify candidate genes for the detection of regulated species infecting wheat.</title>
        <authorList>
            <person name="Nguyen H.D.T."/>
            <person name="Sultana T."/>
            <person name="Kesanakurti P."/>
            <person name="Hambleton S."/>
        </authorList>
    </citation>
    <scope>NUCLEOTIDE SEQUENCE</scope>
    <source>
        <strain evidence="5">DAOMC 236426</strain>
    </source>
</reference>
<evidence type="ECO:0000313" key="5">
    <source>
        <dbReference type="EMBL" id="KAE8245909.1"/>
    </source>
</evidence>
<evidence type="ECO:0000256" key="1">
    <source>
        <dbReference type="ARBA" id="ARBA00006538"/>
    </source>
</evidence>
<sequence length="373" mass="41090">MAAQFDPSKRPTSFYEFIALRRVDGHGPPATREVRYSTVYPPRSFGSPIAFGGSVLAPAAQAAFCALQEIAGDAASASAYSPYSFQGCFVGASSIKQALDIHVKTVRFTNSFATFLIETSQTDSKGKTRKSVVATFDFIRPSQAILDLKPIPKNPVTGLSWSAPEKLMSYYDEIDQRVASGKPSPHAAAVERLIMVEWTDILEVRIPPNSFTGETMGGLVPTLKTSQDHLHPTEKRAADWQRYRTPFTADAIAKDAFAQSGLDITPASANTAAMCHIADTRLAWMTPATAAISLQQLDFTATLDFSIRFHRSQKELHADQWFLREMRGVSAAEGRSFGEARFWDREGNLTLTMSQQCLLRPRNADSKPLPFKL</sequence>
<dbReference type="EMBL" id="LWDE02000648">
    <property type="protein sequence ID" value="KAE8245909.1"/>
    <property type="molecule type" value="Genomic_DNA"/>
</dbReference>
<evidence type="ECO:0000256" key="2">
    <source>
        <dbReference type="ARBA" id="ARBA00022801"/>
    </source>
</evidence>
<accession>A0A8X7SWC9</accession>
<feature type="domain" description="Acyl-CoA thioesterase-like C-terminal" evidence="4">
    <location>
        <begin position="229"/>
        <end position="358"/>
    </location>
</feature>
<dbReference type="PANTHER" id="PTHR11066">
    <property type="entry name" value="ACYL-COA THIOESTERASE"/>
    <property type="match status" value="1"/>
</dbReference>
<dbReference type="GO" id="GO:0009062">
    <property type="term" value="P:fatty acid catabolic process"/>
    <property type="evidence" value="ECO:0007669"/>
    <property type="project" value="TreeGrafter"/>
</dbReference>
<dbReference type="Pfam" id="PF20789">
    <property type="entry name" value="4HBT_3C"/>
    <property type="match status" value="1"/>
</dbReference>
<protein>
    <recommendedName>
        <fullName evidence="7">Acyl-CoA thioesterase II</fullName>
    </recommendedName>
</protein>
<dbReference type="GO" id="GO:0047617">
    <property type="term" value="F:fatty acyl-CoA hydrolase activity"/>
    <property type="evidence" value="ECO:0007669"/>
    <property type="project" value="InterPro"/>
</dbReference>
<dbReference type="InterPro" id="IPR029069">
    <property type="entry name" value="HotDog_dom_sf"/>
</dbReference>
<dbReference type="AlphaFoldDB" id="A0A8X7SWC9"/>
<keyword evidence="2" id="KW-0378">Hydrolase</keyword>
<name>A0A8X7SWC9_9BASI</name>
<evidence type="ECO:0000259" key="3">
    <source>
        <dbReference type="Pfam" id="PF13622"/>
    </source>
</evidence>
<dbReference type="InterPro" id="IPR042171">
    <property type="entry name" value="Acyl-CoA_hotdog"/>
</dbReference>
<comment type="similarity">
    <text evidence="1">Belongs to the C/M/P thioester hydrolase family.</text>
</comment>
<dbReference type="InterPro" id="IPR049450">
    <property type="entry name" value="ACOT8-like_C"/>
</dbReference>
<feature type="domain" description="Acyl-CoA thioesterase-like N-terminal HotDog" evidence="3">
    <location>
        <begin position="47"/>
        <end position="138"/>
    </location>
</feature>
<reference evidence="5" key="1">
    <citation type="submission" date="2016-04" db="EMBL/GenBank/DDBJ databases">
        <authorList>
            <person name="Nguyen H.D."/>
            <person name="Samba Siva P."/>
            <person name="Cullis J."/>
            <person name="Levesque C.A."/>
            <person name="Hambleton S."/>
        </authorList>
    </citation>
    <scope>NUCLEOTIDE SEQUENCE</scope>
    <source>
        <strain evidence="5">DAOMC 236426</strain>
    </source>
</reference>
<dbReference type="GO" id="GO:0005782">
    <property type="term" value="C:peroxisomal matrix"/>
    <property type="evidence" value="ECO:0007669"/>
    <property type="project" value="UniProtKB-SubCell"/>
</dbReference>
<proteinExistence type="inferred from homology"/>
<organism evidence="5 6">
    <name type="scientific">Tilletia controversa</name>
    <name type="common">dwarf bunt fungus</name>
    <dbReference type="NCBI Taxonomy" id="13291"/>
    <lineage>
        <taxon>Eukaryota</taxon>
        <taxon>Fungi</taxon>
        <taxon>Dikarya</taxon>
        <taxon>Basidiomycota</taxon>
        <taxon>Ustilaginomycotina</taxon>
        <taxon>Exobasidiomycetes</taxon>
        <taxon>Tilletiales</taxon>
        <taxon>Tilletiaceae</taxon>
        <taxon>Tilletia</taxon>
    </lineage>
</organism>
<comment type="caution">
    <text evidence="5">The sequence shown here is derived from an EMBL/GenBank/DDBJ whole genome shotgun (WGS) entry which is preliminary data.</text>
</comment>
<dbReference type="SUPFAM" id="SSF54637">
    <property type="entry name" value="Thioesterase/thiol ester dehydrase-isomerase"/>
    <property type="match status" value="2"/>
</dbReference>
<dbReference type="Proteomes" id="UP000077684">
    <property type="component" value="Unassembled WGS sequence"/>
</dbReference>